<evidence type="ECO:0000256" key="7">
    <source>
        <dbReference type="ARBA" id="ARBA00043159"/>
    </source>
</evidence>
<name>A0A8J2S6V3_9CRUS</name>
<feature type="transmembrane region" description="Helical" evidence="8">
    <location>
        <begin position="38"/>
        <end position="61"/>
    </location>
</feature>
<proteinExistence type="predicted"/>
<dbReference type="OrthoDB" id="292213at2759"/>
<dbReference type="EMBL" id="CAKKLH010000316">
    <property type="protein sequence ID" value="CAH0111763.1"/>
    <property type="molecule type" value="Genomic_DNA"/>
</dbReference>
<evidence type="ECO:0000256" key="4">
    <source>
        <dbReference type="ARBA" id="ARBA00022989"/>
    </source>
</evidence>
<dbReference type="FunFam" id="1.20.1280.290:FF:000005">
    <property type="entry name" value="PQ-loop repeat-containing protein 1"/>
    <property type="match status" value="1"/>
</dbReference>
<dbReference type="Proteomes" id="UP000789390">
    <property type="component" value="Unassembled WGS sequence"/>
</dbReference>
<comment type="subcellular location">
    <subcellularLocation>
        <location evidence="1">Membrane</location>
        <topology evidence="1">Multi-pass membrane protein</topology>
    </subcellularLocation>
</comment>
<dbReference type="PANTHER" id="PTHR14856">
    <property type="entry name" value="PQ-LOOP REPEAT-CONTAINING PROTEIN 1-LIKE PROTEIN"/>
    <property type="match status" value="1"/>
</dbReference>
<keyword evidence="5 8" id="KW-0472">Membrane</keyword>
<dbReference type="GO" id="GO:0016020">
    <property type="term" value="C:membrane"/>
    <property type="evidence" value="ECO:0007669"/>
    <property type="project" value="UniProtKB-SubCell"/>
</dbReference>
<keyword evidence="3" id="KW-0677">Repeat</keyword>
<dbReference type="FunFam" id="1.20.1280.290:FF:000008">
    <property type="entry name" value="PQ-loop repeat-containing protein 1"/>
    <property type="match status" value="1"/>
</dbReference>
<dbReference type="AlphaFoldDB" id="A0A8J2S6V3"/>
<dbReference type="Pfam" id="PF04193">
    <property type="entry name" value="PQ-loop"/>
    <property type="match status" value="2"/>
</dbReference>
<dbReference type="GO" id="GO:0005768">
    <property type="term" value="C:endosome"/>
    <property type="evidence" value="ECO:0007669"/>
    <property type="project" value="TreeGrafter"/>
</dbReference>
<dbReference type="PANTHER" id="PTHR14856:SF9">
    <property type="entry name" value="PQ-LOOP REPEAT-CONTAINING PROTEIN 1"/>
    <property type="match status" value="1"/>
</dbReference>
<reference evidence="9" key="1">
    <citation type="submission" date="2021-11" db="EMBL/GenBank/DDBJ databases">
        <authorList>
            <person name="Schell T."/>
        </authorList>
    </citation>
    <scope>NUCLEOTIDE SEQUENCE</scope>
    <source>
        <strain evidence="9">M5</strain>
    </source>
</reference>
<protein>
    <recommendedName>
        <fullName evidence="6">Solute carrier family 66 member 2</fullName>
    </recommendedName>
    <alternativeName>
        <fullName evidence="7">PQ-loop repeat-containing protein 1</fullName>
    </alternativeName>
</protein>
<feature type="transmembrane region" description="Helical" evidence="8">
    <location>
        <begin position="168"/>
        <end position="187"/>
    </location>
</feature>
<keyword evidence="2 8" id="KW-0812">Transmembrane</keyword>
<evidence type="ECO:0000256" key="3">
    <source>
        <dbReference type="ARBA" id="ARBA00022737"/>
    </source>
</evidence>
<evidence type="ECO:0000256" key="6">
    <source>
        <dbReference type="ARBA" id="ARBA00040648"/>
    </source>
</evidence>
<dbReference type="Gene3D" id="1.20.1280.290">
    <property type="match status" value="2"/>
</dbReference>
<dbReference type="GO" id="GO:0042147">
    <property type="term" value="P:retrograde transport, endosome to Golgi"/>
    <property type="evidence" value="ECO:0007669"/>
    <property type="project" value="TreeGrafter"/>
</dbReference>
<feature type="transmembrane region" description="Helical" evidence="8">
    <location>
        <begin position="102"/>
        <end position="123"/>
    </location>
</feature>
<evidence type="ECO:0000256" key="2">
    <source>
        <dbReference type="ARBA" id="ARBA00022692"/>
    </source>
</evidence>
<evidence type="ECO:0000313" key="10">
    <source>
        <dbReference type="Proteomes" id="UP000789390"/>
    </source>
</evidence>
<dbReference type="InterPro" id="IPR052241">
    <property type="entry name" value="SLC66/Scramblase_ANY1"/>
</dbReference>
<keyword evidence="10" id="KW-1185">Reference proteome</keyword>
<dbReference type="SMART" id="SM00679">
    <property type="entry name" value="CTNS"/>
    <property type="match status" value="2"/>
</dbReference>
<accession>A0A8J2S6V3</accession>
<comment type="caution">
    <text evidence="9">The sequence shown here is derived from an EMBL/GenBank/DDBJ whole genome shotgun (WGS) entry which is preliminary data.</text>
</comment>
<evidence type="ECO:0000256" key="8">
    <source>
        <dbReference type="SAM" id="Phobius"/>
    </source>
</evidence>
<dbReference type="InterPro" id="IPR006603">
    <property type="entry name" value="PQ-loop_rpt"/>
</dbReference>
<dbReference type="GO" id="GO:0045332">
    <property type="term" value="P:phospholipid translocation"/>
    <property type="evidence" value="ECO:0007669"/>
    <property type="project" value="TreeGrafter"/>
</dbReference>
<evidence type="ECO:0000256" key="1">
    <source>
        <dbReference type="ARBA" id="ARBA00004141"/>
    </source>
</evidence>
<organism evidence="9 10">
    <name type="scientific">Daphnia galeata</name>
    <dbReference type="NCBI Taxonomy" id="27404"/>
    <lineage>
        <taxon>Eukaryota</taxon>
        <taxon>Metazoa</taxon>
        <taxon>Ecdysozoa</taxon>
        <taxon>Arthropoda</taxon>
        <taxon>Crustacea</taxon>
        <taxon>Branchiopoda</taxon>
        <taxon>Diplostraca</taxon>
        <taxon>Cladocera</taxon>
        <taxon>Anomopoda</taxon>
        <taxon>Daphniidae</taxon>
        <taxon>Daphnia</taxon>
    </lineage>
</organism>
<keyword evidence="4 8" id="KW-1133">Transmembrane helix</keyword>
<gene>
    <name evidence="9" type="ORF">DGAL_LOCUS15417</name>
</gene>
<dbReference type="GO" id="GO:0005829">
    <property type="term" value="C:cytosol"/>
    <property type="evidence" value="ECO:0007669"/>
    <property type="project" value="GOC"/>
</dbReference>
<feature type="transmembrane region" description="Helical" evidence="8">
    <location>
        <begin position="73"/>
        <end position="96"/>
    </location>
</feature>
<dbReference type="GO" id="GO:0005802">
    <property type="term" value="C:trans-Golgi network"/>
    <property type="evidence" value="ECO:0007669"/>
    <property type="project" value="TreeGrafter"/>
</dbReference>
<evidence type="ECO:0000256" key="5">
    <source>
        <dbReference type="ARBA" id="ARBA00023136"/>
    </source>
</evidence>
<sequence length="293" mass="33317">MTFGPLLKNPLLNPLDVLRFMIFGMEGQDEDVGLFGKVTIWVVLDWISSLAMIVGGVLPYIPQYLKIKKTQNADGFSLYVCLTLLIANILRILFWFGNRYEIPLLIQSIFMNFAMLAIIQLCVQVKQKHIFHIGLTLFLSILCYDTGSSNPVTIRDFDWRFFWKWTDFRSYLEFIAAFTLLASILTYMLVGHVIYVEALGFTSLFIEAMLGVPQFYDNYVSKSTLGMSRAMVFLWLAGDSFKTLYFLTRQSPVQFSICGALQIAVDLAILSQTVWFGTTPGRRKGLAGSHVVQ</sequence>
<evidence type="ECO:0000313" key="9">
    <source>
        <dbReference type="EMBL" id="CAH0111763.1"/>
    </source>
</evidence>